<feature type="compositionally biased region" description="Polar residues" evidence="1">
    <location>
        <begin position="313"/>
        <end position="324"/>
    </location>
</feature>
<comment type="caution">
    <text evidence="2">The sequence shown here is derived from an EMBL/GenBank/DDBJ whole genome shotgun (WGS) entry which is preliminary data.</text>
</comment>
<dbReference type="Proteomes" id="UP000435112">
    <property type="component" value="Unassembled WGS sequence"/>
</dbReference>
<dbReference type="SUPFAM" id="SSF53098">
    <property type="entry name" value="Ribonuclease H-like"/>
    <property type="match status" value="1"/>
</dbReference>
<gene>
    <name evidence="2" type="ORF">PR002_g15348</name>
</gene>
<evidence type="ECO:0000313" key="3">
    <source>
        <dbReference type="Proteomes" id="UP000435112"/>
    </source>
</evidence>
<feature type="region of interest" description="Disordered" evidence="1">
    <location>
        <begin position="703"/>
        <end position="738"/>
    </location>
</feature>
<feature type="region of interest" description="Disordered" evidence="1">
    <location>
        <begin position="309"/>
        <end position="328"/>
    </location>
</feature>
<dbReference type="Gene3D" id="3.30.420.10">
    <property type="entry name" value="Ribonuclease H-like superfamily/Ribonuclease H"/>
    <property type="match status" value="1"/>
</dbReference>
<dbReference type="OrthoDB" id="128842at2759"/>
<dbReference type="InterPro" id="IPR036397">
    <property type="entry name" value="RNaseH_sf"/>
</dbReference>
<protein>
    <submittedName>
        <fullName evidence="2">Uncharacterized protein</fullName>
    </submittedName>
</protein>
<sequence>MHVVACKPSVPARNPPRASYVGHGGRTVRLEAPDELRRPWAGPVYATLIGEPQLRSDDQGPFFDGADDAKRPAWQVVLTLLLPGERMEDIDPALRDHVDVPYWVSYWRLTQTSRNLASELQERPLLSVFRFLRFTQFFVASPRCDTKVTKHTCSYICMVAIQGYSGERHQVVAIPLVDARSQAISRDEFVMGFFHGIPATLQPTRFDTAWRSFSTSPPASRASVRQHLAQAFTAPGAEATVDLGTQAVAYVTPRGTKTSIVPAAYAWRSLHPSSSTMVLEEGDASPDAYIMHETDDVELPLLTRAEADLTPGDQFSTPLPSQPRQAPGALQVEDVQTVASQGPGPVTRDSATGQPMADLSGEALMRALLLEQRVTNTALQSQLSVLSASVESIQARLAAPSAGSVTPPGPARFASPQGPAPGADFPMSLSQPAGFERSRSPPRSAPEPFPSAFTLRPTRSTLVLPVRPPQGPQPTGNILFRPSTSELAVHEAARVGPRFQDGDAGTNSLGFRFANMYPHDRVCFILCQERFRSQYRATKVTAKMLFSVDFFSRPFDHFLSPSAPGAYQQDRTVVHKDSQWGGPEPAPALQINRADQLHQVLYTIQDAASLWYPSDFAAVFRSLHGDSVRSLQPTAPAQLLYAMCNLHQAIFSDLFDDLLHGVDLRRVGSRALSSLRSDSPTYQRLVTRVMNDAVVASVFSTASSGLPGRQDTRRPPARGQAAHRDTRPARARPAAESSITPKQIRYQIPVVNGKQVDHHLIQWQATTFPDSHSNNDMEAQGLLACLRWIRSAFSFPRVDIYGDSRVILSQALCRFACRAPHLASLIGEIRALGTVDTLIYIHAILRASNTAADGLCNWIMDSFPPTDLTLSGTRWPCPPLYASAQSPVILLQLPHTAASILSDLLAHVAATWSIVLRELRQVAHLVRARFVQLSDDRPSHPPVTRVRPHSRIFTSAADLPSWFDTPATRSCCVRGRTRCVPRAVFDALQSAASRVGVPFPMDSVFLTAGPGPHVVPAIDLRILDALVADCRFGISGTLALFRGQTATDPRPNKALRPWLYRVHLASYPNLDLLCAIAQNGLIPPWKDPSTRRGLRPTPANYPGARTGAGLVVDKLLADYYKGRAIIATMEAFERDPTFQSSAFALVPKKGKPLHLDGRIIHDLSAPDGLSVNAQTASEASPDATWDPFVSIARRICELRRRYPGYTIYAMIADIAEAFHHVPVHADHASAFGGRLLCSSHGIVSGMAIFGWTSSPGFSAVFGKAVRHYLRTGQYLVLGHMEPFWSFHWVDDIVLVDIDVDDRLQKAEKRLRDGVKLVFGSDGWHEGKFTTWSRVFHAVGIDWNIPDE</sequence>
<dbReference type="InterPro" id="IPR012337">
    <property type="entry name" value="RNaseH-like_sf"/>
</dbReference>
<evidence type="ECO:0000313" key="2">
    <source>
        <dbReference type="EMBL" id="KAE9010468.1"/>
    </source>
</evidence>
<name>A0A6A3KY36_9STRA</name>
<reference evidence="2 3" key="1">
    <citation type="submission" date="2018-09" db="EMBL/GenBank/DDBJ databases">
        <title>Genomic investigation of the strawberry pathogen Phytophthora fragariae indicates pathogenicity is determined by transcriptional variation in three key races.</title>
        <authorList>
            <person name="Adams T.M."/>
            <person name="Armitage A.D."/>
            <person name="Sobczyk M.K."/>
            <person name="Bates H.J."/>
            <person name="Dunwell J.M."/>
            <person name="Nellist C.F."/>
            <person name="Harrison R.J."/>
        </authorList>
    </citation>
    <scope>NUCLEOTIDE SEQUENCE [LARGE SCALE GENOMIC DNA]</scope>
    <source>
        <strain evidence="2 3">SCRP324</strain>
    </source>
</reference>
<dbReference type="GO" id="GO:0003676">
    <property type="term" value="F:nucleic acid binding"/>
    <property type="evidence" value="ECO:0007669"/>
    <property type="project" value="InterPro"/>
</dbReference>
<organism evidence="2 3">
    <name type="scientific">Phytophthora rubi</name>
    <dbReference type="NCBI Taxonomy" id="129364"/>
    <lineage>
        <taxon>Eukaryota</taxon>
        <taxon>Sar</taxon>
        <taxon>Stramenopiles</taxon>
        <taxon>Oomycota</taxon>
        <taxon>Peronosporomycetes</taxon>
        <taxon>Peronosporales</taxon>
        <taxon>Peronosporaceae</taxon>
        <taxon>Phytophthora</taxon>
    </lineage>
</organism>
<proteinExistence type="predicted"/>
<accession>A0A6A3KY36</accession>
<dbReference type="EMBL" id="QXFU01001110">
    <property type="protein sequence ID" value="KAE9010468.1"/>
    <property type="molecule type" value="Genomic_DNA"/>
</dbReference>
<evidence type="ECO:0000256" key="1">
    <source>
        <dbReference type="SAM" id="MobiDB-lite"/>
    </source>
</evidence>
<feature type="region of interest" description="Disordered" evidence="1">
    <location>
        <begin position="400"/>
        <end position="452"/>
    </location>
</feature>